<organism evidence="2">
    <name type="scientific">Tanacetum cinerariifolium</name>
    <name type="common">Dalmatian daisy</name>
    <name type="synonym">Chrysanthemum cinerariifolium</name>
    <dbReference type="NCBI Taxonomy" id="118510"/>
    <lineage>
        <taxon>Eukaryota</taxon>
        <taxon>Viridiplantae</taxon>
        <taxon>Streptophyta</taxon>
        <taxon>Embryophyta</taxon>
        <taxon>Tracheophyta</taxon>
        <taxon>Spermatophyta</taxon>
        <taxon>Magnoliopsida</taxon>
        <taxon>eudicotyledons</taxon>
        <taxon>Gunneridae</taxon>
        <taxon>Pentapetalae</taxon>
        <taxon>asterids</taxon>
        <taxon>campanulids</taxon>
        <taxon>Asterales</taxon>
        <taxon>Asteraceae</taxon>
        <taxon>Asteroideae</taxon>
        <taxon>Anthemideae</taxon>
        <taxon>Anthemidinae</taxon>
        <taxon>Tanacetum</taxon>
    </lineage>
</organism>
<name>A0A699QL68_TANCI</name>
<reference evidence="2" key="1">
    <citation type="journal article" date="2019" name="Sci. Rep.">
        <title>Draft genome of Tanacetum cinerariifolium, the natural source of mosquito coil.</title>
        <authorList>
            <person name="Yamashiro T."/>
            <person name="Shiraishi A."/>
            <person name="Satake H."/>
            <person name="Nakayama K."/>
        </authorList>
    </citation>
    <scope>NUCLEOTIDE SEQUENCE</scope>
</reference>
<proteinExistence type="predicted"/>
<gene>
    <name evidence="2" type="ORF">Tci_840227</name>
</gene>
<feature type="region of interest" description="Disordered" evidence="1">
    <location>
        <begin position="36"/>
        <end position="60"/>
    </location>
</feature>
<evidence type="ECO:0000256" key="1">
    <source>
        <dbReference type="SAM" id="MobiDB-lite"/>
    </source>
</evidence>
<comment type="caution">
    <text evidence="2">The sequence shown here is derived from an EMBL/GenBank/DDBJ whole genome shotgun (WGS) entry which is preliminary data.</text>
</comment>
<accession>A0A699QL68</accession>
<protein>
    <submittedName>
        <fullName evidence="2">Uncharacterized protein</fullName>
    </submittedName>
</protein>
<evidence type="ECO:0000313" key="2">
    <source>
        <dbReference type="EMBL" id="GFC68257.1"/>
    </source>
</evidence>
<dbReference type="EMBL" id="BKCJ011019287">
    <property type="protein sequence ID" value="GFC68257.1"/>
    <property type="molecule type" value="Genomic_DNA"/>
</dbReference>
<dbReference type="AlphaFoldDB" id="A0A699QL68"/>
<sequence length="60" mass="5904">MVVVMRRLWCSLEVVPVVGWQRWLPGSSGCLAAAGGVSGDSSGEGGVGVGGRGGSSGEKA</sequence>
<feature type="non-terminal residue" evidence="2">
    <location>
        <position position="60"/>
    </location>
</feature>